<dbReference type="EnsemblPlants" id="AVESA.00010b.r2.1AG0076500.1">
    <property type="protein sequence ID" value="AVESA.00010b.r2.1AG0076500.1.CDS"/>
    <property type="gene ID" value="AVESA.00010b.r2.1AG0076500"/>
</dbReference>
<evidence type="ECO:0000313" key="2">
    <source>
        <dbReference type="Proteomes" id="UP001732700"/>
    </source>
</evidence>
<keyword evidence="2" id="KW-1185">Reference proteome</keyword>
<name>A0ACD5TKM8_AVESA</name>
<protein>
    <submittedName>
        <fullName evidence="1">Uncharacterized protein</fullName>
    </submittedName>
</protein>
<evidence type="ECO:0000313" key="1">
    <source>
        <dbReference type="EnsemblPlants" id="AVESA.00010b.r2.1AG0076500.1.CDS"/>
    </source>
</evidence>
<reference evidence="1" key="2">
    <citation type="submission" date="2025-09" db="UniProtKB">
        <authorList>
            <consortium name="EnsemblPlants"/>
        </authorList>
    </citation>
    <scope>IDENTIFICATION</scope>
</reference>
<sequence length="477" mass="53886">MASTTPRKRGRYCCSRCGLPKKGHVCIFAGELPAPEPVLVAAQPVDAPAPDADYISALPDDVLGTIISLLPTDEAIRTQAISLRWIHLWLSSTPLNLDDSDLHKWVSGDNLVPVISDILNTPRQTLARRLCLNTLCRHSGDADRYPMFDGWFRSPVLDRLEELSFSYVRVLGNAALEAGELMPPLPPSALRFSSLRVATFGLCHFPQNLLGMGISFPNLIDLTLSRITNHENTLHAMIAACLSLQTLFMDRNYFFHRVTIWSPSIVSIRVLIDQHNHVMDELNIMYAPSLEKLTLQKRGDGPQFVRVRFAPKLEILDCLHTDMMSTIHQGKTKFQAMVQNSLKLSFQNVKILCIVIQALKLNHVIGVLKCFPSLQQLHILSWMCTVPMKMNDKPVDGTVECIQNHLKLIEVINYSGKISDVNFVKFFVLNARVLESVKLHNPFSFHNKWMSRQRKQMDFLNRASPNARIHFEASDTS</sequence>
<accession>A0ACD5TKM8</accession>
<dbReference type="Proteomes" id="UP001732700">
    <property type="component" value="Chromosome 1A"/>
</dbReference>
<proteinExistence type="predicted"/>
<organism evidence="1 2">
    <name type="scientific">Avena sativa</name>
    <name type="common">Oat</name>
    <dbReference type="NCBI Taxonomy" id="4498"/>
    <lineage>
        <taxon>Eukaryota</taxon>
        <taxon>Viridiplantae</taxon>
        <taxon>Streptophyta</taxon>
        <taxon>Embryophyta</taxon>
        <taxon>Tracheophyta</taxon>
        <taxon>Spermatophyta</taxon>
        <taxon>Magnoliopsida</taxon>
        <taxon>Liliopsida</taxon>
        <taxon>Poales</taxon>
        <taxon>Poaceae</taxon>
        <taxon>BOP clade</taxon>
        <taxon>Pooideae</taxon>
        <taxon>Poodae</taxon>
        <taxon>Poeae</taxon>
        <taxon>Poeae Chloroplast Group 1 (Aveneae type)</taxon>
        <taxon>Aveninae</taxon>
        <taxon>Avena</taxon>
    </lineage>
</organism>
<reference evidence="1" key="1">
    <citation type="submission" date="2021-05" db="EMBL/GenBank/DDBJ databases">
        <authorList>
            <person name="Scholz U."/>
            <person name="Mascher M."/>
            <person name="Fiebig A."/>
        </authorList>
    </citation>
    <scope>NUCLEOTIDE SEQUENCE [LARGE SCALE GENOMIC DNA]</scope>
</reference>